<dbReference type="Pfam" id="PF07681">
    <property type="entry name" value="DoxX"/>
    <property type="match status" value="1"/>
</dbReference>
<protein>
    <submittedName>
        <fullName evidence="8">DoxX family protein</fullName>
    </submittedName>
</protein>
<dbReference type="RefSeq" id="WP_173945031.1">
    <property type="nucleotide sequence ID" value="NZ_CP102846.1"/>
</dbReference>
<reference evidence="8" key="1">
    <citation type="submission" date="2022-08" db="EMBL/GenBank/DDBJ databases">
        <title>Microvirga terrae sp. nov., isolated from soil.</title>
        <authorList>
            <person name="Kim K.H."/>
            <person name="Seo Y.L."/>
            <person name="Kim J.M."/>
            <person name="Lee J.K."/>
            <person name="Han D.M."/>
            <person name="Jeon C.O."/>
        </authorList>
    </citation>
    <scope>NUCLEOTIDE SEQUENCE</scope>
    <source>
        <strain evidence="8">R24</strain>
        <plasmid evidence="8">pR24_1</plasmid>
    </source>
</reference>
<sequence length="81" mass="8719">MNDFGAGRIRDGGILIARILLALLFLTFGWGKLTDYTGTVAYVTQSGVPLPMIATLVAIIVEFLVSIAVILGVWTRPWSAP</sequence>
<evidence type="ECO:0000313" key="8">
    <source>
        <dbReference type="EMBL" id="UVF22199.1"/>
    </source>
</evidence>
<dbReference type="EMBL" id="CP102846">
    <property type="protein sequence ID" value="UVF22199.1"/>
    <property type="molecule type" value="Genomic_DNA"/>
</dbReference>
<organism evidence="8 9">
    <name type="scientific">Microvirga terrae</name>
    <dbReference type="NCBI Taxonomy" id="2740529"/>
    <lineage>
        <taxon>Bacteria</taxon>
        <taxon>Pseudomonadati</taxon>
        <taxon>Pseudomonadota</taxon>
        <taxon>Alphaproteobacteria</taxon>
        <taxon>Hyphomicrobiales</taxon>
        <taxon>Methylobacteriaceae</taxon>
        <taxon>Microvirga</taxon>
    </lineage>
</organism>
<keyword evidence="4 7" id="KW-0812">Transmembrane</keyword>
<evidence type="ECO:0000256" key="2">
    <source>
        <dbReference type="ARBA" id="ARBA00006679"/>
    </source>
</evidence>
<keyword evidence="8" id="KW-0614">Plasmid</keyword>
<evidence type="ECO:0000256" key="7">
    <source>
        <dbReference type="SAM" id="Phobius"/>
    </source>
</evidence>
<evidence type="ECO:0000256" key="3">
    <source>
        <dbReference type="ARBA" id="ARBA00022475"/>
    </source>
</evidence>
<feature type="transmembrane region" description="Helical" evidence="7">
    <location>
        <begin position="12"/>
        <end position="30"/>
    </location>
</feature>
<comment type="subcellular location">
    <subcellularLocation>
        <location evidence="1">Cell membrane</location>
        <topology evidence="1">Multi-pass membrane protein</topology>
    </subcellularLocation>
</comment>
<comment type="similarity">
    <text evidence="2">Belongs to the DoxX family.</text>
</comment>
<dbReference type="Proteomes" id="UP001017257">
    <property type="component" value="Plasmid pR24_1"/>
</dbReference>
<evidence type="ECO:0000256" key="6">
    <source>
        <dbReference type="ARBA" id="ARBA00023136"/>
    </source>
</evidence>
<keyword evidence="5 7" id="KW-1133">Transmembrane helix</keyword>
<accession>A0ABY5RZ14</accession>
<proteinExistence type="inferred from homology"/>
<geneLocation type="plasmid" evidence="8 9">
    <name>pR24_1</name>
</geneLocation>
<evidence type="ECO:0000256" key="5">
    <source>
        <dbReference type="ARBA" id="ARBA00022989"/>
    </source>
</evidence>
<dbReference type="InterPro" id="IPR032808">
    <property type="entry name" value="DoxX"/>
</dbReference>
<gene>
    <name evidence="8" type="ORF">HPT29_026250</name>
</gene>
<dbReference type="PANTHER" id="PTHR33452:SF1">
    <property type="entry name" value="INNER MEMBRANE PROTEIN YPHA-RELATED"/>
    <property type="match status" value="1"/>
</dbReference>
<evidence type="ECO:0000256" key="1">
    <source>
        <dbReference type="ARBA" id="ARBA00004651"/>
    </source>
</evidence>
<keyword evidence="3" id="KW-1003">Cell membrane</keyword>
<evidence type="ECO:0000256" key="4">
    <source>
        <dbReference type="ARBA" id="ARBA00022692"/>
    </source>
</evidence>
<name>A0ABY5RZ14_9HYPH</name>
<keyword evidence="9" id="KW-1185">Reference proteome</keyword>
<keyword evidence="6 7" id="KW-0472">Membrane</keyword>
<dbReference type="PANTHER" id="PTHR33452">
    <property type="entry name" value="OXIDOREDUCTASE CATD-RELATED"/>
    <property type="match status" value="1"/>
</dbReference>
<feature type="transmembrane region" description="Helical" evidence="7">
    <location>
        <begin position="50"/>
        <end position="74"/>
    </location>
</feature>
<dbReference type="InterPro" id="IPR051907">
    <property type="entry name" value="DoxX-like_oxidoreductase"/>
</dbReference>
<evidence type="ECO:0000313" key="9">
    <source>
        <dbReference type="Proteomes" id="UP001017257"/>
    </source>
</evidence>